<proteinExistence type="predicted"/>
<protein>
    <submittedName>
        <fullName evidence="2">DNA polymerase III subunit epsilon</fullName>
    </submittedName>
</protein>
<dbReference type="GO" id="GO:0003676">
    <property type="term" value="F:nucleic acid binding"/>
    <property type="evidence" value="ECO:0007669"/>
    <property type="project" value="InterPro"/>
</dbReference>
<dbReference type="SUPFAM" id="SSF53098">
    <property type="entry name" value="Ribonuclease H-like"/>
    <property type="match status" value="1"/>
</dbReference>
<gene>
    <name evidence="2" type="ORF">C7V51_07275</name>
</gene>
<dbReference type="Proteomes" id="UP000283946">
    <property type="component" value="Chromosome"/>
</dbReference>
<dbReference type="EMBL" id="CP028130">
    <property type="protein sequence ID" value="AZZ55702.1"/>
    <property type="molecule type" value="Genomic_DNA"/>
</dbReference>
<dbReference type="Pfam" id="PF00929">
    <property type="entry name" value="RNase_T"/>
    <property type="match status" value="1"/>
</dbReference>
<dbReference type="CDD" id="cd06130">
    <property type="entry name" value="DNA_pol_III_epsilon_like"/>
    <property type="match status" value="1"/>
</dbReference>
<evidence type="ECO:0000259" key="1">
    <source>
        <dbReference type="SMART" id="SM00479"/>
    </source>
</evidence>
<evidence type="ECO:0000313" key="2">
    <source>
        <dbReference type="EMBL" id="AZZ55702.1"/>
    </source>
</evidence>
<organism evidence="2 3">
    <name type="scientific">Rathayibacter iranicus</name>
    <dbReference type="NCBI Taxonomy" id="59737"/>
    <lineage>
        <taxon>Bacteria</taxon>
        <taxon>Bacillati</taxon>
        <taxon>Actinomycetota</taxon>
        <taxon>Actinomycetes</taxon>
        <taxon>Micrococcales</taxon>
        <taxon>Microbacteriaceae</taxon>
        <taxon>Rathayibacter</taxon>
    </lineage>
</organism>
<name>A0AAD1AE25_9MICO</name>
<sequence>MPIDFTAIDFETANSHGASACSVGLVKVRDGRVVDRAGWLIRPPLGFDDFLEWNTRIHGIRKHDVRAAASWVDQFADLVAFAGDDVFVAHNAGFDMGVIRAACAATALEHPEYDYLCSLQLARKTYELESYRLPAVAMAAGFEDFRHHDASGDAEACAAIVMHAARRHGAASMAELGEFAGVSLKRLRPKATVAA</sequence>
<dbReference type="GO" id="GO:0008408">
    <property type="term" value="F:3'-5' exonuclease activity"/>
    <property type="evidence" value="ECO:0007669"/>
    <property type="project" value="TreeGrafter"/>
</dbReference>
<dbReference type="SMART" id="SM00479">
    <property type="entry name" value="EXOIII"/>
    <property type="match status" value="1"/>
</dbReference>
<dbReference type="KEGG" id="ria:C7V51_07275"/>
<dbReference type="AlphaFoldDB" id="A0AAD1AE25"/>
<dbReference type="InterPro" id="IPR036397">
    <property type="entry name" value="RNaseH_sf"/>
</dbReference>
<evidence type="ECO:0000313" key="3">
    <source>
        <dbReference type="Proteomes" id="UP000283946"/>
    </source>
</evidence>
<dbReference type="PANTHER" id="PTHR30231:SF42">
    <property type="entry name" value="EXONUCLEASE"/>
    <property type="match status" value="1"/>
</dbReference>
<dbReference type="GO" id="GO:0005829">
    <property type="term" value="C:cytosol"/>
    <property type="evidence" value="ECO:0007669"/>
    <property type="project" value="TreeGrafter"/>
</dbReference>
<dbReference type="Gene3D" id="3.30.420.10">
    <property type="entry name" value="Ribonuclease H-like superfamily/Ribonuclease H"/>
    <property type="match status" value="1"/>
</dbReference>
<dbReference type="InterPro" id="IPR012337">
    <property type="entry name" value="RNaseH-like_sf"/>
</dbReference>
<reference evidence="2 3" key="1">
    <citation type="submission" date="2018-03" db="EMBL/GenBank/DDBJ databases">
        <title>Bacteriophage NCPPB3778 and a type I-E CRISPR drive the evolution of the US Biological Select Agent, Rathayibacter toxicus.</title>
        <authorList>
            <person name="Davis E.W.II."/>
            <person name="Tabima J.F."/>
            <person name="Weisberg A.J."/>
            <person name="Dantas Lopes L."/>
            <person name="Wiseman M.S."/>
            <person name="Wiseman M.S."/>
            <person name="Pupko T."/>
            <person name="Belcher M.S."/>
            <person name="Sechler A.J."/>
            <person name="Tancos M.A."/>
            <person name="Schroeder B.K."/>
            <person name="Murray T.D."/>
            <person name="Luster D.G."/>
            <person name="Schneider W.L."/>
            <person name="Rogers E."/>
            <person name="Andreote F.D."/>
            <person name="Grunwald N.J."/>
            <person name="Putnam M.L."/>
            <person name="Chang J.H."/>
        </authorList>
    </citation>
    <scope>NUCLEOTIDE SEQUENCE [LARGE SCALE GENOMIC DNA]</scope>
    <source>
        <strain evidence="2 3">NCCPB 2253</strain>
    </source>
</reference>
<dbReference type="RefSeq" id="WP_104264276.1">
    <property type="nucleotide sequence ID" value="NZ_CP028130.1"/>
</dbReference>
<dbReference type="InterPro" id="IPR013520">
    <property type="entry name" value="Ribonucl_H"/>
</dbReference>
<accession>A0AAD1AE25</accession>
<feature type="domain" description="Exonuclease" evidence="1">
    <location>
        <begin position="4"/>
        <end position="170"/>
    </location>
</feature>
<dbReference type="PANTHER" id="PTHR30231">
    <property type="entry name" value="DNA POLYMERASE III SUBUNIT EPSILON"/>
    <property type="match status" value="1"/>
</dbReference>